<dbReference type="GO" id="GO:0005743">
    <property type="term" value="C:mitochondrial inner membrane"/>
    <property type="evidence" value="ECO:0007669"/>
    <property type="project" value="UniProtKB-SubCell"/>
</dbReference>
<name>A0A6V7NUK9_ANACO</name>
<proteinExistence type="predicted"/>
<dbReference type="PANTHER" id="PTHR35308:SF1">
    <property type="entry name" value="CYTOCHROME C OXIDASE SUBUNIT 7"/>
    <property type="match status" value="1"/>
</dbReference>
<dbReference type="PANTHER" id="PTHR35308">
    <property type="entry name" value="CYTOCHROME C OXIDASE SUBUNIT 7"/>
    <property type="match status" value="1"/>
</dbReference>
<keyword evidence="3" id="KW-0496">Mitochondrion</keyword>
<feature type="transmembrane region" description="Helical" evidence="5">
    <location>
        <begin position="138"/>
        <end position="157"/>
    </location>
</feature>
<dbReference type="AlphaFoldDB" id="A0A6V7NUK9"/>
<evidence type="ECO:0000256" key="1">
    <source>
        <dbReference type="ARBA" id="ARBA00004273"/>
    </source>
</evidence>
<sequence>MALIQRKIIKRPSQSYNLTTVYNLMILEGKYENSPRIKPARVISDVVSRGFLLLRSILVASTPPISFPPPPPLSTLFASSDHRPDSPQFALRPPSIFVSRMSEPPFVPRERILKYQQYFQSLHKHTYLKGRYDMVTSVAIPVTLAASSLFLIGRGIYNMSHGIGKKA</sequence>
<dbReference type="Pfam" id="PF02238">
    <property type="entry name" value="COX7a"/>
    <property type="match status" value="1"/>
</dbReference>
<keyword evidence="5" id="KW-1133">Transmembrane helix</keyword>
<accession>A0A6V7NUK9</accession>
<protein>
    <submittedName>
        <fullName evidence="6">Uncharacterized protein</fullName>
    </submittedName>
</protein>
<comment type="subcellular location">
    <subcellularLocation>
        <location evidence="1">Mitochondrion inner membrane</location>
    </subcellularLocation>
</comment>
<gene>
    <name evidence="6" type="ORF">CB5_LOCUS5319</name>
</gene>
<keyword evidence="2" id="KW-0999">Mitochondrion inner membrane</keyword>
<dbReference type="EMBL" id="LR862142">
    <property type="protein sequence ID" value="CAD1822108.1"/>
    <property type="molecule type" value="Genomic_DNA"/>
</dbReference>
<organism evidence="6">
    <name type="scientific">Ananas comosus var. bracteatus</name>
    <name type="common">red pineapple</name>
    <dbReference type="NCBI Taxonomy" id="296719"/>
    <lineage>
        <taxon>Eukaryota</taxon>
        <taxon>Viridiplantae</taxon>
        <taxon>Streptophyta</taxon>
        <taxon>Embryophyta</taxon>
        <taxon>Tracheophyta</taxon>
        <taxon>Spermatophyta</taxon>
        <taxon>Magnoliopsida</taxon>
        <taxon>Liliopsida</taxon>
        <taxon>Poales</taxon>
        <taxon>Bromeliaceae</taxon>
        <taxon>Bromelioideae</taxon>
        <taxon>Ananas</taxon>
    </lineage>
</organism>
<evidence type="ECO:0000256" key="2">
    <source>
        <dbReference type="ARBA" id="ARBA00022792"/>
    </source>
</evidence>
<dbReference type="InterPro" id="IPR039297">
    <property type="entry name" value="COX7a"/>
</dbReference>
<evidence type="ECO:0000313" key="6">
    <source>
        <dbReference type="EMBL" id="CAD1822108.1"/>
    </source>
</evidence>
<keyword evidence="5" id="KW-0812">Transmembrane</keyword>
<evidence type="ECO:0000256" key="4">
    <source>
        <dbReference type="ARBA" id="ARBA00023136"/>
    </source>
</evidence>
<evidence type="ECO:0000256" key="5">
    <source>
        <dbReference type="SAM" id="Phobius"/>
    </source>
</evidence>
<reference evidence="6" key="1">
    <citation type="submission" date="2020-07" db="EMBL/GenBank/DDBJ databases">
        <authorList>
            <person name="Lin J."/>
        </authorList>
    </citation>
    <scope>NUCLEOTIDE SEQUENCE</scope>
</reference>
<evidence type="ECO:0000256" key="3">
    <source>
        <dbReference type="ARBA" id="ARBA00023128"/>
    </source>
</evidence>
<keyword evidence="4 5" id="KW-0472">Membrane</keyword>